<name>A0A8X6JZS3_TRICU</name>
<dbReference type="PANTHER" id="PTHR47331:SF5">
    <property type="entry name" value="RIBONUCLEASE H"/>
    <property type="match status" value="1"/>
</dbReference>
<dbReference type="Gene3D" id="2.40.70.10">
    <property type="entry name" value="Acid Proteases"/>
    <property type="match status" value="1"/>
</dbReference>
<dbReference type="SUPFAM" id="SSF56672">
    <property type="entry name" value="DNA/RNA polymerases"/>
    <property type="match status" value="1"/>
</dbReference>
<gene>
    <name evidence="1" type="ORF">TNCT_238481</name>
</gene>
<dbReference type="PANTHER" id="PTHR47331">
    <property type="entry name" value="PHD-TYPE DOMAIN-CONTAINING PROTEIN"/>
    <property type="match status" value="1"/>
</dbReference>
<keyword evidence="2" id="KW-1185">Reference proteome</keyword>
<protein>
    <submittedName>
        <fullName evidence="1">CCHC-type domain-containing protein</fullName>
    </submittedName>
</protein>
<sequence>MKRLQTLYIRPQVQRMKFFYKLVVNIKGKKTRRKVRVILNTGSQRSYIKKSTAKELGFETQREEEFSHALFGGRKTETQRHNCYKIYLYSLEEKDSYSLDALDQDIICNDIASVRYGPWMRELKRKKIFITDFQNDSGPNEILLGAEVVGKLFTGKREELMSGLVTMGTKLGWTLIGKVSQLLHQNVNMTVVSILSQELPVLFLWDLEPLGIRDPVEQNTKDDLRKAVMIHFRDTVQQNSDGRYEVSLPWEKKIMPFHPINYELTYKRLDSTYKKLDKTGYREKYQQVFEEWIEGVIEEVSCEEMSLQESHYLPHRPVIKETSVVSFLKTSSIVFDASAKIPNYSSLNDCLNTGMNFIQTIPTILVRFRLYEVGVISDIKRAFLQISLNENDRNILRFFSV</sequence>
<proteinExistence type="predicted"/>
<dbReference type="EMBL" id="BMAO01028396">
    <property type="protein sequence ID" value="GFR24261.1"/>
    <property type="molecule type" value="Genomic_DNA"/>
</dbReference>
<comment type="caution">
    <text evidence="1">The sequence shown here is derived from an EMBL/GenBank/DDBJ whole genome shotgun (WGS) entry which is preliminary data.</text>
</comment>
<accession>A0A8X6JZS3</accession>
<reference evidence="1" key="1">
    <citation type="submission" date="2020-07" db="EMBL/GenBank/DDBJ databases">
        <title>Multicomponent nature underlies the extraordinary mechanical properties of spider dragline silk.</title>
        <authorList>
            <person name="Kono N."/>
            <person name="Nakamura H."/>
            <person name="Mori M."/>
            <person name="Yoshida Y."/>
            <person name="Ohtoshi R."/>
            <person name="Malay A.D."/>
            <person name="Moran D.A.P."/>
            <person name="Tomita M."/>
            <person name="Numata K."/>
            <person name="Arakawa K."/>
        </authorList>
    </citation>
    <scope>NUCLEOTIDE SEQUENCE</scope>
</reference>
<organism evidence="1 2">
    <name type="scientific">Trichonephila clavata</name>
    <name type="common">Joro spider</name>
    <name type="synonym">Nephila clavata</name>
    <dbReference type="NCBI Taxonomy" id="2740835"/>
    <lineage>
        <taxon>Eukaryota</taxon>
        <taxon>Metazoa</taxon>
        <taxon>Ecdysozoa</taxon>
        <taxon>Arthropoda</taxon>
        <taxon>Chelicerata</taxon>
        <taxon>Arachnida</taxon>
        <taxon>Araneae</taxon>
        <taxon>Araneomorphae</taxon>
        <taxon>Entelegynae</taxon>
        <taxon>Araneoidea</taxon>
        <taxon>Nephilidae</taxon>
        <taxon>Trichonephila</taxon>
    </lineage>
</organism>
<dbReference type="InterPro" id="IPR043502">
    <property type="entry name" value="DNA/RNA_pol_sf"/>
</dbReference>
<dbReference type="OrthoDB" id="6431397at2759"/>
<dbReference type="GO" id="GO:0071897">
    <property type="term" value="P:DNA biosynthetic process"/>
    <property type="evidence" value="ECO:0007669"/>
    <property type="project" value="UniProtKB-ARBA"/>
</dbReference>
<dbReference type="InterPro" id="IPR021109">
    <property type="entry name" value="Peptidase_aspartic_dom_sf"/>
</dbReference>
<dbReference type="Proteomes" id="UP000887116">
    <property type="component" value="Unassembled WGS sequence"/>
</dbReference>
<evidence type="ECO:0000313" key="1">
    <source>
        <dbReference type="EMBL" id="GFR24261.1"/>
    </source>
</evidence>
<dbReference type="AlphaFoldDB" id="A0A8X6JZS3"/>
<evidence type="ECO:0000313" key="2">
    <source>
        <dbReference type="Proteomes" id="UP000887116"/>
    </source>
</evidence>